<dbReference type="PROSITE" id="PS00678">
    <property type="entry name" value="WD_REPEATS_1"/>
    <property type="match status" value="1"/>
</dbReference>
<dbReference type="InterPro" id="IPR036322">
    <property type="entry name" value="WD40_repeat_dom_sf"/>
</dbReference>
<name>G0TW34_TRYVY</name>
<sequence length="488" mass="51685">MSDAPKQIPVCSDVREADDEEEHGAFIDLSDAENVIVDESKLGPVDEEDGDDHGNYDHSNSSIAEGACLVRGCANTHGNENEECDTEDDCAEDLNEVPDREPERDDALSVFTARDAAPVHAIVAHPSDASIFAAGGQSDEVYILQLSADCRAVKTAAVLQEVHTDTVSVLAFSPDGSRLASGGLDGVVAIWSTATWQLQHGLHDLSGELLSLLWHPSGLVLVAGADDGQAAMWNVLKGSLAMYFAGHSGAVNCTAWSPCRKRLVTGGGDGSVIIFAPRTGQQEAHIAKGLSPDRAAVTALCCLGDCDPGETSSSKLNALDDYDDRCIVGCDDGTLHVVSLRTGRAVCSLQEVHNQAVESLQVNSGTLSGGSSYGGRSPDRSDLARLFLSASCDCKVAVWSVTDLSLRAVFHVGESVIPAVWAHGHLIVAGCSDGEVKVWDGRSQQQMPLARFMGHRRMVLHLAVVEHHGIIASASDDGTVRFFKPEPT</sequence>
<dbReference type="AlphaFoldDB" id="G0TW34"/>
<dbReference type="Pfam" id="PF00400">
    <property type="entry name" value="WD40"/>
    <property type="match status" value="5"/>
</dbReference>
<feature type="repeat" description="WD" evidence="4">
    <location>
        <begin position="452"/>
        <end position="488"/>
    </location>
</feature>
<dbReference type="PROSITE" id="PS50294">
    <property type="entry name" value="WD_REPEATS_REGION"/>
    <property type="match status" value="3"/>
</dbReference>
<keyword evidence="3" id="KW-0689">Ribosomal protein</keyword>
<organism evidence="6">
    <name type="scientific">Trypanosoma vivax (strain Y486)</name>
    <dbReference type="NCBI Taxonomy" id="1055687"/>
    <lineage>
        <taxon>Eukaryota</taxon>
        <taxon>Discoba</taxon>
        <taxon>Euglenozoa</taxon>
        <taxon>Kinetoplastea</taxon>
        <taxon>Metakinetoplastina</taxon>
        <taxon>Trypanosomatida</taxon>
        <taxon>Trypanosomatidae</taxon>
        <taxon>Trypanosoma</taxon>
        <taxon>Duttonella</taxon>
    </lineage>
</organism>
<evidence type="ECO:0000256" key="1">
    <source>
        <dbReference type="ARBA" id="ARBA00022574"/>
    </source>
</evidence>
<dbReference type="SMART" id="SM00320">
    <property type="entry name" value="WD40"/>
    <property type="match status" value="8"/>
</dbReference>
<evidence type="ECO:0000256" key="5">
    <source>
        <dbReference type="SAM" id="MobiDB-lite"/>
    </source>
</evidence>
<evidence type="ECO:0000256" key="2">
    <source>
        <dbReference type="ARBA" id="ARBA00022737"/>
    </source>
</evidence>
<feature type="repeat" description="WD" evidence="4">
    <location>
        <begin position="244"/>
        <end position="285"/>
    </location>
</feature>
<protein>
    <submittedName>
        <fullName evidence="6">Uncharacterized protein</fullName>
    </submittedName>
</protein>
<dbReference type="VEuPathDB" id="TriTrypDB:TvY486_0503510"/>
<keyword evidence="2" id="KW-0677">Repeat</keyword>
<dbReference type="GO" id="GO:0005840">
    <property type="term" value="C:ribosome"/>
    <property type="evidence" value="ECO:0007669"/>
    <property type="project" value="UniProtKB-KW"/>
</dbReference>
<dbReference type="OMA" id="GPDEVMW"/>
<accession>G0TW34</accession>
<keyword evidence="3" id="KW-0687">Ribonucleoprotein</keyword>
<feature type="repeat" description="WD" evidence="4">
    <location>
        <begin position="424"/>
        <end position="449"/>
    </location>
</feature>
<evidence type="ECO:0000256" key="4">
    <source>
        <dbReference type="PROSITE-ProRule" id="PRU00221"/>
    </source>
</evidence>
<evidence type="ECO:0000256" key="3">
    <source>
        <dbReference type="ARBA" id="ARBA00022980"/>
    </source>
</evidence>
<evidence type="ECO:0000313" key="6">
    <source>
        <dbReference type="EMBL" id="CCC48150.1"/>
    </source>
</evidence>
<feature type="repeat" description="WD" evidence="4">
    <location>
        <begin position="160"/>
        <end position="192"/>
    </location>
</feature>
<feature type="repeat" description="WD" evidence="4">
    <location>
        <begin position="202"/>
        <end position="243"/>
    </location>
</feature>
<feature type="region of interest" description="Disordered" evidence="5">
    <location>
        <begin position="1"/>
        <end position="59"/>
    </location>
</feature>
<dbReference type="InterPro" id="IPR051179">
    <property type="entry name" value="WD_repeat_multifunction"/>
</dbReference>
<gene>
    <name evidence="6" type="ORF">TVY486_0503510</name>
</gene>
<proteinExistence type="predicted"/>
<dbReference type="PANTHER" id="PTHR19857:SF8">
    <property type="entry name" value="ANGIO-ASSOCIATED MIGRATORY CELL PROTEIN"/>
    <property type="match status" value="1"/>
</dbReference>
<dbReference type="PANTHER" id="PTHR19857">
    <property type="entry name" value="MITOCHONDRIAL DIVISION PROTEIN 1-RELATED"/>
    <property type="match status" value="1"/>
</dbReference>
<dbReference type="SUPFAM" id="SSF50978">
    <property type="entry name" value="WD40 repeat-like"/>
    <property type="match status" value="1"/>
</dbReference>
<dbReference type="PROSITE" id="PS50082">
    <property type="entry name" value="WD_REPEATS_2"/>
    <property type="match status" value="5"/>
</dbReference>
<dbReference type="EMBL" id="HE573021">
    <property type="protein sequence ID" value="CCC48150.1"/>
    <property type="molecule type" value="Genomic_DNA"/>
</dbReference>
<dbReference type="InterPro" id="IPR015943">
    <property type="entry name" value="WD40/YVTN_repeat-like_dom_sf"/>
</dbReference>
<dbReference type="Gene3D" id="2.130.10.10">
    <property type="entry name" value="YVTN repeat-like/Quinoprotein amine dehydrogenase"/>
    <property type="match status" value="2"/>
</dbReference>
<reference evidence="6" key="1">
    <citation type="journal article" date="2012" name="Proc. Natl. Acad. Sci. U.S.A.">
        <title>Antigenic diversity is generated by distinct evolutionary mechanisms in African trypanosome species.</title>
        <authorList>
            <person name="Jackson A.P."/>
            <person name="Berry A."/>
            <person name="Aslett M."/>
            <person name="Allison H.C."/>
            <person name="Burton P."/>
            <person name="Vavrova-Anderson J."/>
            <person name="Brown R."/>
            <person name="Browne H."/>
            <person name="Corton N."/>
            <person name="Hauser H."/>
            <person name="Gamble J."/>
            <person name="Gilderthorp R."/>
            <person name="Marcello L."/>
            <person name="McQuillan J."/>
            <person name="Otto T.D."/>
            <person name="Quail M.A."/>
            <person name="Sanders M.J."/>
            <person name="van Tonder A."/>
            <person name="Ginger M.L."/>
            <person name="Field M.C."/>
            <person name="Barry J.D."/>
            <person name="Hertz-Fowler C."/>
            <person name="Berriman M."/>
        </authorList>
    </citation>
    <scope>NUCLEOTIDE SEQUENCE</scope>
    <source>
        <strain evidence="6">Y486</strain>
    </source>
</reference>
<dbReference type="FunFam" id="2.130.10.10:FF:001621">
    <property type="entry name" value="Excision repair cross-complementation group 8"/>
    <property type="match status" value="1"/>
</dbReference>
<dbReference type="InterPro" id="IPR019775">
    <property type="entry name" value="WD40_repeat_CS"/>
</dbReference>
<keyword evidence="1 4" id="KW-0853">WD repeat</keyword>
<dbReference type="InterPro" id="IPR001680">
    <property type="entry name" value="WD40_rpt"/>
</dbReference>